<dbReference type="HAMAP" id="MF_00278">
    <property type="entry name" value="HisH"/>
    <property type="match status" value="1"/>
</dbReference>
<dbReference type="GO" id="GO:0004359">
    <property type="term" value="F:glutaminase activity"/>
    <property type="evidence" value="ECO:0007669"/>
    <property type="project" value="UniProtKB-EC"/>
</dbReference>
<dbReference type="InterPro" id="IPR010139">
    <property type="entry name" value="Imidazole-glycPsynth_HisH"/>
</dbReference>
<dbReference type="EC" id="4.3.2.10" evidence="10"/>
<dbReference type="Gene3D" id="3.40.50.880">
    <property type="match status" value="1"/>
</dbReference>
<evidence type="ECO:0000256" key="6">
    <source>
        <dbReference type="ARBA" id="ARBA00023102"/>
    </source>
</evidence>
<sequence length="200" mass="22007">MIAIIDYGMGNLYSLSQALLRLDHEFVITDDTETIKNADKLILPGVGAFGDAMVELKGRGLAKVITEEAIAGKPLLGICLGMQLLFTSSDEHGYFSGLNLLAGHVEKMSMDLPIPHMGWNWLSFRHPHPLLGSLEEGHVYFVHSYHVKATNAEDVIATTDYSEEITAIVARNNIIGMQFHPEKSGPLGIQLLHQFAKGRI</sequence>
<dbReference type="PROSITE" id="PS51273">
    <property type="entry name" value="GATASE_TYPE_1"/>
    <property type="match status" value="1"/>
</dbReference>
<dbReference type="GO" id="GO:0016829">
    <property type="term" value="F:lyase activity"/>
    <property type="evidence" value="ECO:0007669"/>
    <property type="project" value="UniProtKB-KW"/>
</dbReference>
<accession>A0A6I4VM93</accession>
<dbReference type="InterPro" id="IPR029062">
    <property type="entry name" value="Class_I_gatase-like"/>
</dbReference>
<keyword evidence="14" id="KW-1185">Reference proteome</keyword>
<comment type="subunit">
    <text evidence="2 10">Heterodimer of HisH and HisF.</text>
</comment>
<evidence type="ECO:0000313" key="14">
    <source>
        <dbReference type="Proteomes" id="UP000430692"/>
    </source>
</evidence>
<dbReference type="Proteomes" id="UP000430692">
    <property type="component" value="Unassembled WGS sequence"/>
</dbReference>
<dbReference type="GO" id="GO:0000105">
    <property type="term" value="P:L-histidine biosynthetic process"/>
    <property type="evidence" value="ECO:0007669"/>
    <property type="project" value="UniProtKB-UniRule"/>
</dbReference>
<evidence type="ECO:0000256" key="4">
    <source>
        <dbReference type="ARBA" id="ARBA00022801"/>
    </source>
</evidence>
<keyword evidence="3 10" id="KW-0028">Amino-acid biosynthesis</keyword>
<evidence type="ECO:0000256" key="9">
    <source>
        <dbReference type="ARBA" id="ARBA00049534"/>
    </source>
</evidence>
<feature type="active site" evidence="10 11">
    <location>
        <position position="182"/>
    </location>
</feature>
<dbReference type="AlphaFoldDB" id="A0A6I4VM93"/>
<protein>
    <recommendedName>
        <fullName evidence="10">Imidazole glycerol phosphate synthase subunit HisH</fullName>
        <ecNumber evidence="10">4.3.2.10</ecNumber>
    </recommendedName>
    <alternativeName>
        <fullName evidence="10">IGP synthase glutaminase subunit</fullName>
        <ecNumber evidence="10">3.5.1.2</ecNumber>
    </alternativeName>
    <alternativeName>
        <fullName evidence="10">IGP synthase subunit HisH</fullName>
    </alternativeName>
    <alternativeName>
        <fullName evidence="10">ImGP synthase subunit HisH</fullName>
        <shortName evidence="10">IGPS subunit HisH</shortName>
    </alternativeName>
</protein>
<dbReference type="EMBL" id="WUUL01000002">
    <property type="protein sequence ID" value="MXQ52749.1"/>
    <property type="molecule type" value="Genomic_DNA"/>
</dbReference>
<evidence type="ECO:0000256" key="8">
    <source>
        <dbReference type="ARBA" id="ARBA00047838"/>
    </source>
</evidence>
<gene>
    <name evidence="10 13" type="primary">hisH</name>
    <name evidence="13" type="ORF">GSM42_03185</name>
</gene>
<evidence type="ECO:0000256" key="5">
    <source>
        <dbReference type="ARBA" id="ARBA00022962"/>
    </source>
</evidence>
<dbReference type="SUPFAM" id="SSF52317">
    <property type="entry name" value="Class I glutamine amidotransferase-like"/>
    <property type="match status" value="1"/>
</dbReference>
<name>A0A6I4VM93_9BACL</name>
<dbReference type="EC" id="3.5.1.2" evidence="10"/>
<keyword evidence="10" id="KW-0963">Cytoplasm</keyword>
<comment type="catalytic activity">
    <reaction evidence="9 10">
        <text>L-glutamine + H2O = L-glutamate + NH4(+)</text>
        <dbReference type="Rhea" id="RHEA:15889"/>
        <dbReference type="ChEBI" id="CHEBI:15377"/>
        <dbReference type="ChEBI" id="CHEBI:28938"/>
        <dbReference type="ChEBI" id="CHEBI:29985"/>
        <dbReference type="ChEBI" id="CHEBI:58359"/>
        <dbReference type="EC" id="3.5.1.2"/>
    </reaction>
</comment>
<keyword evidence="7 10" id="KW-0456">Lyase</keyword>
<keyword evidence="5 10" id="KW-0315">Glutamine amidotransferase</keyword>
<keyword evidence="6 10" id="KW-0368">Histidine biosynthesis</keyword>
<dbReference type="PIRSF" id="PIRSF000495">
    <property type="entry name" value="Amidotransf_hisH"/>
    <property type="match status" value="1"/>
</dbReference>
<comment type="pathway">
    <text evidence="1 10">Amino-acid biosynthesis; L-histidine biosynthesis; L-histidine from 5-phospho-alpha-D-ribose 1-diphosphate: step 5/9.</text>
</comment>
<dbReference type="RefSeq" id="WP_160799946.1">
    <property type="nucleotide sequence ID" value="NZ_WUUL01000002.1"/>
</dbReference>
<dbReference type="PANTHER" id="PTHR42701:SF1">
    <property type="entry name" value="IMIDAZOLE GLYCEROL PHOSPHATE SYNTHASE SUBUNIT HISH"/>
    <property type="match status" value="1"/>
</dbReference>
<dbReference type="UniPathway" id="UPA00031">
    <property type="reaction ID" value="UER00010"/>
</dbReference>
<dbReference type="CDD" id="cd01748">
    <property type="entry name" value="GATase1_IGP_Synthase"/>
    <property type="match status" value="1"/>
</dbReference>
<dbReference type="Pfam" id="PF00117">
    <property type="entry name" value="GATase"/>
    <property type="match status" value="1"/>
</dbReference>
<dbReference type="GO" id="GO:0005737">
    <property type="term" value="C:cytoplasm"/>
    <property type="evidence" value="ECO:0007669"/>
    <property type="project" value="UniProtKB-SubCell"/>
</dbReference>
<evidence type="ECO:0000256" key="11">
    <source>
        <dbReference type="PIRSR" id="PIRSR000495-1"/>
    </source>
</evidence>
<comment type="caution">
    <text evidence="13">The sequence shown here is derived from an EMBL/GenBank/DDBJ whole genome shotgun (WGS) entry which is preliminary data.</text>
</comment>
<feature type="active site" evidence="10 11">
    <location>
        <position position="180"/>
    </location>
</feature>
<evidence type="ECO:0000256" key="3">
    <source>
        <dbReference type="ARBA" id="ARBA00022605"/>
    </source>
</evidence>
<dbReference type="PANTHER" id="PTHR42701">
    <property type="entry name" value="IMIDAZOLE GLYCEROL PHOSPHATE SYNTHASE SUBUNIT HISH"/>
    <property type="match status" value="1"/>
</dbReference>
<feature type="domain" description="Glutamine amidotransferase" evidence="12">
    <location>
        <begin position="4"/>
        <end position="195"/>
    </location>
</feature>
<dbReference type="GO" id="GO:0000107">
    <property type="term" value="F:imidazoleglycerol-phosphate synthase activity"/>
    <property type="evidence" value="ECO:0007669"/>
    <property type="project" value="UniProtKB-UniRule"/>
</dbReference>
<evidence type="ECO:0000313" key="13">
    <source>
        <dbReference type="EMBL" id="MXQ52749.1"/>
    </source>
</evidence>
<comment type="function">
    <text evidence="10">IGPS catalyzes the conversion of PRFAR and glutamine to IGP, AICAR and glutamate. The HisH subunit catalyzes the hydrolysis of glutamine to glutamate and ammonia as part of the synthesis of IGP and AICAR. The resulting ammonia molecule is channeled to the active site of HisF.</text>
</comment>
<dbReference type="NCBIfam" id="TIGR01855">
    <property type="entry name" value="IMP_synth_hisH"/>
    <property type="match status" value="1"/>
</dbReference>
<evidence type="ECO:0000256" key="2">
    <source>
        <dbReference type="ARBA" id="ARBA00011152"/>
    </source>
</evidence>
<evidence type="ECO:0000256" key="1">
    <source>
        <dbReference type="ARBA" id="ARBA00005091"/>
    </source>
</evidence>
<feature type="active site" description="Nucleophile" evidence="10 11">
    <location>
        <position position="79"/>
    </location>
</feature>
<comment type="catalytic activity">
    <reaction evidence="8 10">
        <text>5-[(5-phospho-1-deoxy-D-ribulos-1-ylimino)methylamino]-1-(5-phospho-beta-D-ribosyl)imidazole-4-carboxamide + L-glutamine = D-erythro-1-(imidazol-4-yl)glycerol 3-phosphate + 5-amino-1-(5-phospho-beta-D-ribosyl)imidazole-4-carboxamide + L-glutamate + H(+)</text>
        <dbReference type="Rhea" id="RHEA:24793"/>
        <dbReference type="ChEBI" id="CHEBI:15378"/>
        <dbReference type="ChEBI" id="CHEBI:29985"/>
        <dbReference type="ChEBI" id="CHEBI:58278"/>
        <dbReference type="ChEBI" id="CHEBI:58359"/>
        <dbReference type="ChEBI" id="CHEBI:58475"/>
        <dbReference type="ChEBI" id="CHEBI:58525"/>
        <dbReference type="EC" id="4.3.2.10"/>
    </reaction>
</comment>
<evidence type="ECO:0000256" key="7">
    <source>
        <dbReference type="ARBA" id="ARBA00023239"/>
    </source>
</evidence>
<organism evidence="13 14">
    <name type="scientific">Shimazuella alba</name>
    <dbReference type="NCBI Taxonomy" id="2690964"/>
    <lineage>
        <taxon>Bacteria</taxon>
        <taxon>Bacillati</taxon>
        <taxon>Bacillota</taxon>
        <taxon>Bacilli</taxon>
        <taxon>Bacillales</taxon>
        <taxon>Thermoactinomycetaceae</taxon>
        <taxon>Shimazuella</taxon>
    </lineage>
</organism>
<reference evidence="13 14" key="1">
    <citation type="submission" date="2019-12" db="EMBL/GenBank/DDBJ databases">
        <title>Whole-genome analyses of novel actinobacteria.</title>
        <authorList>
            <person name="Sahin N."/>
            <person name="Saygin H."/>
        </authorList>
    </citation>
    <scope>NUCLEOTIDE SEQUENCE [LARGE SCALE GENOMIC DNA]</scope>
    <source>
        <strain evidence="13 14">KC615</strain>
    </source>
</reference>
<comment type="subcellular location">
    <subcellularLocation>
        <location evidence="10">Cytoplasm</location>
    </subcellularLocation>
</comment>
<dbReference type="InterPro" id="IPR017926">
    <property type="entry name" value="GATASE"/>
</dbReference>
<keyword evidence="4 10" id="KW-0378">Hydrolase</keyword>
<proteinExistence type="inferred from homology"/>
<evidence type="ECO:0000256" key="10">
    <source>
        <dbReference type="HAMAP-Rule" id="MF_00278"/>
    </source>
</evidence>
<evidence type="ECO:0000259" key="12">
    <source>
        <dbReference type="Pfam" id="PF00117"/>
    </source>
</evidence>